<dbReference type="InterPro" id="IPR011016">
    <property type="entry name" value="Znf_RING-CH"/>
</dbReference>
<dbReference type="OrthoDB" id="20664at2759"/>
<keyword evidence="3" id="KW-0812">Transmembrane</keyword>
<keyword evidence="13" id="KW-1185">Reference proteome</keyword>
<dbReference type="Pfam" id="PF12906">
    <property type="entry name" value="RINGv"/>
    <property type="match status" value="1"/>
</dbReference>
<evidence type="ECO:0000256" key="6">
    <source>
        <dbReference type="ARBA" id="ARBA00022786"/>
    </source>
</evidence>
<gene>
    <name evidence="12" type="ORF">DLAC_01680</name>
</gene>
<evidence type="ECO:0000256" key="4">
    <source>
        <dbReference type="ARBA" id="ARBA00022723"/>
    </source>
</evidence>
<dbReference type="Proteomes" id="UP000076078">
    <property type="component" value="Unassembled WGS sequence"/>
</dbReference>
<keyword evidence="9" id="KW-0472">Membrane</keyword>
<keyword evidence="2" id="KW-0808">Transferase</keyword>
<evidence type="ECO:0000256" key="9">
    <source>
        <dbReference type="ARBA" id="ARBA00023136"/>
    </source>
</evidence>
<evidence type="ECO:0000256" key="5">
    <source>
        <dbReference type="ARBA" id="ARBA00022771"/>
    </source>
</evidence>
<dbReference type="PANTHER" id="PTHR46065:SF3">
    <property type="entry name" value="FI20425P1"/>
    <property type="match status" value="1"/>
</dbReference>
<protein>
    <recommendedName>
        <fullName evidence="11">RING-CH-type domain-containing protein</fullName>
    </recommendedName>
</protein>
<feature type="compositionally biased region" description="Low complexity" evidence="10">
    <location>
        <begin position="210"/>
        <end position="226"/>
    </location>
</feature>
<feature type="region of interest" description="Disordered" evidence="10">
    <location>
        <begin position="210"/>
        <end position="237"/>
    </location>
</feature>
<evidence type="ECO:0000256" key="7">
    <source>
        <dbReference type="ARBA" id="ARBA00022833"/>
    </source>
</evidence>
<evidence type="ECO:0000313" key="12">
    <source>
        <dbReference type="EMBL" id="KYR01676.1"/>
    </source>
</evidence>
<dbReference type="CDD" id="cd16495">
    <property type="entry name" value="RING_CH-C4HC3_MARCH"/>
    <property type="match status" value="1"/>
</dbReference>
<reference evidence="12 13" key="1">
    <citation type="submission" date="2015-12" db="EMBL/GenBank/DDBJ databases">
        <title>Dictyostelia acquired genes for synthesis and detection of signals that induce cell-type specialization by lateral gene transfer from prokaryotes.</title>
        <authorList>
            <person name="Gloeckner G."/>
            <person name="Schaap P."/>
        </authorList>
    </citation>
    <scope>NUCLEOTIDE SEQUENCE [LARGE SCALE GENOMIC DNA]</scope>
    <source>
        <strain evidence="12 13">TK</strain>
    </source>
</reference>
<proteinExistence type="predicted"/>
<dbReference type="PANTHER" id="PTHR46065">
    <property type="entry name" value="E3 UBIQUITIN-PROTEIN LIGASE MARCH 2/3 FAMILY MEMBER"/>
    <property type="match status" value="1"/>
</dbReference>
<evidence type="ECO:0000256" key="2">
    <source>
        <dbReference type="ARBA" id="ARBA00022679"/>
    </source>
</evidence>
<keyword evidence="5" id="KW-0863">Zinc-finger</keyword>
<dbReference type="PROSITE" id="PS51292">
    <property type="entry name" value="ZF_RING_CH"/>
    <property type="match status" value="1"/>
</dbReference>
<feature type="compositionally biased region" description="Polar residues" evidence="10">
    <location>
        <begin position="34"/>
        <end position="47"/>
    </location>
</feature>
<dbReference type="SMART" id="SM00744">
    <property type="entry name" value="RINGv"/>
    <property type="match status" value="1"/>
</dbReference>
<comment type="subcellular location">
    <subcellularLocation>
        <location evidence="1">Membrane</location>
        <topology evidence="1">Multi-pass membrane protein</topology>
    </subcellularLocation>
</comment>
<keyword evidence="4" id="KW-0479">Metal-binding</keyword>
<evidence type="ECO:0000256" key="8">
    <source>
        <dbReference type="ARBA" id="ARBA00022989"/>
    </source>
</evidence>
<dbReference type="STRING" id="361077.A0A152A614"/>
<dbReference type="EMBL" id="LODT01000006">
    <property type="protein sequence ID" value="KYR01676.1"/>
    <property type="molecule type" value="Genomic_DNA"/>
</dbReference>
<dbReference type="GO" id="GO:0016020">
    <property type="term" value="C:membrane"/>
    <property type="evidence" value="ECO:0007669"/>
    <property type="project" value="UniProtKB-SubCell"/>
</dbReference>
<evidence type="ECO:0000259" key="11">
    <source>
        <dbReference type="PROSITE" id="PS51292"/>
    </source>
</evidence>
<dbReference type="InParanoid" id="A0A152A614"/>
<dbReference type="GO" id="GO:0008270">
    <property type="term" value="F:zinc ion binding"/>
    <property type="evidence" value="ECO:0007669"/>
    <property type="project" value="UniProtKB-KW"/>
</dbReference>
<comment type="caution">
    <text evidence="12">The sequence shown here is derived from an EMBL/GenBank/DDBJ whole genome shotgun (WGS) entry which is preliminary data.</text>
</comment>
<dbReference type="GO" id="GO:0016740">
    <property type="term" value="F:transferase activity"/>
    <property type="evidence" value="ECO:0007669"/>
    <property type="project" value="UniProtKB-KW"/>
</dbReference>
<evidence type="ECO:0000313" key="13">
    <source>
        <dbReference type="Proteomes" id="UP000076078"/>
    </source>
</evidence>
<sequence length="355" mass="41143">MFIECKFCLEEIEVEFPKPPPKLEESGEEESDFQNENKLNKNGDSQQYSTPQYLELVDINRKKRKNDIGHKLIQPCDCRGTQKFVHVKCLCEWIGKSNKWYCQICHRVYNMSPHQLHFCVLKLQRKGSLKSLPPLYTNSEFSRSSYFALLIFMGTLSMLMLPSTLNQHANRYQHHHYNNHQQQQHSNPINSGSLSNSQFSLLSNPLYINQHNPNHIHNNQNLQNSNTKQPYTGDKTISFYPSSSSPAIYSPTGKYIQMSQTVGQSVPSESNYIVDNNLPYYHNTQQTLLSNKPKSVNQEPKPITSYQPSSQPQQIYYSFNQYPNSKSTSRYPKDPIKDSLKNIFCTFFQLESICS</sequence>
<organism evidence="12 13">
    <name type="scientific">Tieghemostelium lacteum</name>
    <name type="common">Slime mold</name>
    <name type="synonym">Dictyostelium lacteum</name>
    <dbReference type="NCBI Taxonomy" id="361077"/>
    <lineage>
        <taxon>Eukaryota</taxon>
        <taxon>Amoebozoa</taxon>
        <taxon>Evosea</taxon>
        <taxon>Eumycetozoa</taxon>
        <taxon>Dictyostelia</taxon>
        <taxon>Dictyosteliales</taxon>
        <taxon>Raperosteliaceae</taxon>
        <taxon>Tieghemostelium</taxon>
    </lineage>
</organism>
<dbReference type="AlphaFoldDB" id="A0A152A614"/>
<evidence type="ECO:0000256" key="3">
    <source>
        <dbReference type="ARBA" id="ARBA00022692"/>
    </source>
</evidence>
<dbReference type="Gene3D" id="3.30.40.10">
    <property type="entry name" value="Zinc/RING finger domain, C3HC4 (zinc finger)"/>
    <property type="match status" value="1"/>
</dbReference>
<keyword evidence="7" id="KW-0862">Zinc</keyword>
<feature type="region of interest" description="Disordered" evidence="10">
    <location>
        <begin position="17"/>
        <end position="47"/>
    </location>
</feature>
<name>A0A152A614_TIELA</name>
<accession>A0A152A614</accession>
<keyword evidence="8" id="KW-1133">Transmembrane helix</keyword>
<feature type="domain" description="RING-CH-type" evidence="11">
    <location>
        <begin position="52"/>
        <end position="112"/>
    </location>
</feature>
<evidence type="ECO:0000256" key="10">
    <source>
        <dbReference type="SAM" id="MobiDB-lite"/>
    </source>
</evidence>
<evidence type="ECO:0000256" key="1">
    <source>
        <dbReference type="ARBA" id="ARBA00004141"/>
    </source>
</evidence>
<dbReference type="FunCoup" id="A0A152A614">
    <property type="interactions" value="425"/>
</dbReference>
<dbReference type="InterPro" id="IPR013083">
    <property type="entry name" value="Znf_RING/FYVE/PHD"/>
</dbReference>
<keyword evidence="6" id="KW-0833">Ubl conjugation pathway</keyword>
<dbReference type="SUPFAM" id="SSF57850">
    <property type="entry name" value="RING/U-box"/>
    <property type="match status" value="1"/>
</dbReference>